<dbReference type="AlphaFoldDB" id="A0ABD2RAX1"/>
<evidence type="ECO:0000256" key="7">
    <source>
        <dbReference type="SAM" id="MobiDB-lite"/>
    </source>
</evidence>
<keyword evidence="4 6" id="KW-0804">Transcription</keyword>
<feature type="region of interest" description="Disordered" evidence="7">
    <location>
        <begin position="90"/>
        <end position="110"/>
    </location>
</feature>
<dbReference type="EMBL" id="JBJKTR010000021">
    <property type="protein sequence ID" value="KAL3328869.1"/>
    <property type="molecule type" value="Genomic_DNA"/>
</dbReference>
<dbReference type="GO" id="GO:0045892">
    <property type="term" value="P:negative regulation of DNA-templated transcription"/>
    <property type="evidence" value="ECO:0007669"/>
    <property type="project" value="UniProtKB-UniRule"/>
</dbReference>
<keyword evidence="5 6" id="KW-0539">Nucleus</keyword>
<evidence type="ECO:0000256" key="3">
    <source>
        <dbReference type="ARBA" id="ARBA00023015"/>
    </source>
</evidence>
<feature type="region of interest" description="Disordered" evidence="7">
    <location>
        <begin position="13"/>
        <end position="35"/>
    </location>
</feature>
<keyword evidence="2 6" id="KW-0678">Repressor</keyword>
<dbReference type="NCBIfam" id="TIGR01568">
    <property type="entry name" value="A_thal_3678"/>
    <property type="match status" value="1"/>
</dbReference>
<name>A0ABD2RAX1_9SOLN</name>
<proteinExistence type="predicted"/>
<feature type="compositionally biased region" description="Polar residues" evidence="7">
    <location>
        <begin position="90"/>
        <end position="105"/>
    </location>
</feature>
<comment type="subcellular location">
    <subcellularLocation>
        <location evidence="1 6">Nucleus</location>
    </subcellularLocation>
</comment>
<comment type="function">
    <text evidence="6">Transcriptional repressor that regulates multiple aspects of plant growth and development.</text>
</comment>
<sequence length="244" mass="27647">SFSAITYPLLTLLPSPRRRHHKPPPPSWPSTSDQQNKMPRILQKKFYQCLPSFKCFPTILSLPFEETEEEKTEQKKIKNFNSVFDIPSSDSATTSKSLTNSSIATTEEEDNNTNIPDFSNIFASQRFFFSSPGNSNSIVDFPVENPKEVVTGGVAVQTYSPDPYADFRRSMQEMVEAHELTNVKVNWGFLHELLLCYLNLNPKHTHKYIIGAYSDLVVSLMSIDDSEKKTEGTARPCEQTTIVL</sequence>
<dbReference type="PANTHER" id="PTHR33057:SF216">
    <property type="entry name" value="TRANSCRIPTION REPRESSOR"/>
    <property type="match status" value="1"/>
</dbReference>
<evidence type="ECO:0000256" key="2">
    <source>
        <dbReference type="ARBA" id="ARBA00022491"/>
    </source>
</evidence>
<evidence type="ECO:0000256" key="4">
    <source>
        <dbReference type="ARBA" id="ARBA00023163"/>
    </source>
</evidence>
<accession>A0ABD2RAX1</accession>
<comment type="caution">
    <text evidence="9">The sequence shown here is derived from an EMBL/GenBank/DDBJ whole genome shotgun (WGS) entry which is preliminary data.</text>
</comment>
<dbReference type="Proteomes" id="UP001627284">
    <property type="component" value="Unassembled WGS sequence"/>
</dbReference>
<keyword evidence="10" id="KW-1185">Reference proteome</keyword>
<dbReference type="GO" id="GO:0005634">
    <property type="term" value="C:nucleus"/>
    <property type="evidence" value="ECO:0007669"/>
    <property type="project" value="UniProtKB-SubCell"/>
</dbReference>
<reference evidence="9 10" key="1">
    <citation type="submission" date="2024-05" db="EMBL/GenBank/DDBJ databases">
        <title>De novo assembly of an allotetraploid wild potato.</title>
        <authorList>
            <person name="Hosaka A.J."/>
        </authorList>
    </citation>
    <scope>NUCLEOTIDE SEQUENCE [LARGE SCALE GENOMIC DNA]</scope>
    <source>
        <tissue evidence="9">Young leaves</tissue>
    </source>
</reference>
<dbReference type="Pfam" id="PF04844">
    <property type="entry name" value="Ovate"/>
    <property type="match status" value="1"/>
</dbReference>
<evidence type="ECO:0000313" key="9">
    <source>
        <dbReference type="EMBL" id="KAL3328869.1"/>
    </source>
</evidence>
<feature type="domain" description="OVATE" evidence="8">
    <location>
        <begin position="156"/>
        <end position="219"/>
    </location>
</feature>
<evidence type="ECO:0000256" key="6">
    <source>
        <dbReference type="RuleBase" id="RU367028"/>
    </source>
</evidence>
<dbReference type="PROSITE" id="PS51754">
    <property type="entry name" value="OVATE"/>
    <property type="match status" value="1"/>
</dbReference>
<organism evidence="9 10">
    <name type="scientific">Solanum stoloniferum</name>
    <dbReference type="NCBI Taxonomy" id="62892"/>
    <lineage>
        <taxon>Eukaryota</taxon>
        <taxon>Viridiplantae</taxon>
        <taxon>Streptophyta</taxon>
        <taxon>Embryophyta</taxon>
        <taxon>Tracheophyta</taxon>
        <taxon>Spermatophyta</taxon>
        <taxon>Magnoliopsida</taxon>
        <taxon>eudicotyledons</taxon>
        <taxon>Gunneridae</taxon>
        <taxon>Pentapetalae</taxon>
        <taxon>asterids</taxon>
        <taxon>lamiids</taxon>
        <taxon>Solanales</taxon>
        <taxon>Solanaceae</taxon>
        <taxon>Solanoideae</taxon>
        <taxon>Solaneae</taxon>
        <taxon>Solanum</taxon>
    </lineage>
</organism>
<gene>
    <name evidence="9" type="ORF">AABB24_036135</name>
</gene>
<evidence type="ECO:0000259" key="8">
    <source>
        <dbReference type="PROSITE" id="PS51754"/>
    </source>
</evidence>
<evidence type="ECO:0000313" key="10">
    <source>
        <dbReference type="Proteomes" id="UP001627284"/>
    </source>
</evidence>
<dbReference type="PANTHER" id="PTHR33057">
    <property type="entry name" value="TRANSCRIPTION REPRESSOR OFP7-RELATED"/>
    <property type="match status" value="1"/>
</dbReference>
<evidence type="ECO:0000256" key="1">
    <source>
        <dbReference type="ARBA" id="ARBA00004123"/>
    </source>
</evidence>
<evidence type="ECO:0000256" key="5">
    <source>
        <dbReference type="ARBA" id="ARBA00023242"/>
    </source>
</evidence>
<feature type="non-terminal residue" evidence="9">
    <location>
        <position position="1"/>
    </location>
</feature>
<keyword evidence="3 6" id="KW-0805">Transcription regulation</keyword>
<dbReference type="InterPro" id="IPR038933">
    <property type="entry name" value="Ovate"/>
</dbReference>
<protein>
    <recommendedName>
        <fullName evidence="6">Transcription repressor</fullName>
    </recommendedName>
    <alternativeName>
        <fullName evidence="6">Ovate family protein</fullName>
    </alternativeName>
</protein>
<dbReference type="InterPro" id="IPR006458">
    <property type="entry name" value="Ovate_C"/>
</dbReference>